<evidence type="ECO:0000256" key="1">
    <source>
        <dbReference type="SAM" id="MobiDB-lite"/>
    </source>
</evidence>
<gene>
    <name evidence="3" type="ORF">Mal64_38670</name>
</gene>
<evidence type="ECO:0000256" key="2">
    <source>
        <dbReference type="SAM" id="SignalP"/>
    </source>
</evidence>
<dbReference type="SUPFAM" id="SSF48208">
    <property type="entry name" value="Six-hairpin glycosidases"/>
    <property type="match status" value="1"/>
</dbReference>
<proteinExistence type="predicted"/>
<keyword evidence="4" id="KW-1185">Reference proteome</keyword>
<sequence length="733" mass="81076" precursor="true">MPTPAQETLRARPVLRPAALLACFLALVMPAAAPAAAEAPIDRQAVVSRHDPTHDRLAPEAPLSVGNGGFAFTFDATGLQTFPGDGGKNLPLVTMSDRHWHTFPNPQGYTYEQTLSDYEVEGRSVSYSDGQNGDAGQHIRRNPHRMSLAQIGLVLRKENGDRAAEGDLSEINQRLTLWAGEATSRFTFRGQTVEVQTVGDPQRDAVAVRVTSPLVASGDVGVELRFSYPTGEWGYPVQSFDQPERHSTKMFQTPGRAVFVRTLDGDGYWVDARLGDGAQIEQVAAHHAVVTQPGSDVLELVVDFPATGPAPTDLDDDNRDDNRDNGATPLSFASLRDASAKHWEAFWRSGAAVDLSESQDPRWRELERRVVLSQYLTAIQCAGPMPPQETGLTTNSWHGKGHLEMHPWHAAQFALWDRSEMLTPSLAWYEEILPAARAIAERQGYAGVRWPKMTGPHGVSSPSGVGEFLIWQQPHPILFADLVYRADPSHETLERYSELVVETADFMADIAVWDEEGQRYVLGPPLIPAQECYPRRSTMNPTFELVYWRWALQTAAEWSERLGRKPNPAWREVASKIAQPTVMDGYYAAVESAPLLNRHDHPSMLCALGVMPKSDLIDTATMSRTLDTVLEDWDWPTTWGWDFPVMAMTAARLDRPEDAVDCLLMDAPKNVYLANGHNYQTERLPLYLPGNGGVLWAVAQMAGGWEGAPDRPAPGFPAAPAWVVRHEGFIESP</sequence>
<feature type="signal peptide" evidence="2">
    <location>
        <begin position="1"/>
        <end position="35"/>
    </location>
</feature>
<dbReference type="InterPro" id="IPR012341">
    <property type="entry name" value="6hp_glycosidase-like_sf"/>
</dbReference>
<dbReference type="AlphaFoldDB" id="A0A5C5ZGH7"/>
<feature type="chain" id="PRO_5023131910" description="Glycosyl hydrolase family 65 central catalytic domain protein" evidence="2">
    <location>
        <begin position="36"/>
        <end position="733"/>
    </location>
</feature>
<dbReference type="GO" id="GO:0005975">
    <property type="term" value="P:carbohydrate metabolic process"/>
    <property type="evidence" value="ECO:0007669"/>
    <property type="project" value="InterPro"/>
</dbReference>
<organism evidence="3 4">
    <name type="scientific">Pseudobythopirellula maris</name>
    <dbReference type="NCBI Taxonomy" id="2527991"/>
    <lineage>
        <taxon>Bacteria</taxon>
        <taxon>Pseudomonadati</taxon>
        <taxon>Planctomycetota</taxon>
        <taxon>Planctomycetia</taxon>
        <taxon>Pirellulales</taxon>
        <taxon>Lacipirellulaceae</taxon>
        <taxon>Pseudobythopirellula</taxon>
    </lineage>
</organism>
<dbReference type="Gene3D" id="1.50.10.10">
    <property type="match status" value="1"/>
</dbReference>
<reference evidence="3 4" key="1">
    <citation type="submission" date="2019-02" db="EMBL/GenBank/DDBJ databases">
        <title>Deep-cultivation of Planctomycetes and their phenomic and genomic characterization uncovers novel biology.</title>
        <authorList>
            <person name="Wiegand S."/>
            <person name="Jogler M."/>
            <person name="Boedeker C."/>
            <person name="Pinto D."/>
            <person name="Vollmers J."/>
            <person name="Rivas-Marin E."/>
            <person name="Kohn T."/>
            <person name="Peeters S.H."/>
            <person name="Heuer A."/>
            <person name="Rast P."/>
            <person name="Oberbeckmann S."/>
            <person name="Bunk B."/>
            <person name="Jeske O."/>
            <person name="Meyerdierks A."/>
            <person name="Storesund J.E."/>
            <person name="Kallscheuer N."/>
            <person name="Luecker S."/>
            <person name="Lage O.M."/>
            <person name="Pohl T."/>
            <person name="Merkel B.J."/>
            <person name="Hornburger P."/>
            <person name="Mueller R.-W."/>
            <person name="Bruemmer F."/>
            <person name="Labrenz M."/>
            <person name="Spormann A.M."/>
            <person name="Op Den Camp H."/>
            <person name="Overmann J."/>
            <person name="Amann R."/>
            <person name="Jetten M.S.M."/>
            <person name="Mascher T."/>
            <person name="Medema M.H."/>
            <person name="Devos D.P."/>
            <person name="Kaster A.-K."/>
            <person name="Ovreas L."/>
            <person name="Rohde M."/>
            <person name="Galperin M.Y."/>
            <person name="Jogler C."/>
        </authorList>
    </citation>
    <scope>NUCLEOTIDE SEQUENCE [LARGE SCALE GENOMIC DNA]</scope>
    <source>
        <strain evidence="3 4">Mal64</strain>
    </source>
</reference>
<evidence type="ECO:0000313" key="4">
    <source>
        <dbReference type="Proteomes" id="UP000315440"/>
    </source>
</evidence>
<name>A0A5C5ZGH7_9BACT</name>
<dbReference type="InterPro" id="IPR008928">
    <property type="entry name" value="6-hairpin_glycosidase_sf"/>
</dbReference>
<evidence type="ECO:0008006" key="5">
    <source>
        <dbReference type="Google" id="ProtNLM"/>
    </source>
</evidence>
<feature type="region of interest" description="Disordered" evidence="1">
    <location>
        <begin position="308"/>
        <end position="330"/>
    </location>
</feature>
<keyword evidence="2" id="KW-0732">Signal</keyword>
<accession>A0A5C5ZGH7</accession>
<protein>
    <recommendedName>
        <fullName evidence="5">Glycosyl hydrolase family 65 central catalytic domain protein</fullName>
    </recommendedName>
</protein>
<dbReference type="Proteomes" id="UP000315440">
    <property type="component" value="Unassembled WGS sequence"/>
</dbReference>
<dbReference type="EMBL" id="SJPQ01000005">
    <property type="protein sequence ID" value="TWT86326.1"/>
    <property type="molecule type" value="Genomic_DNA"/>
</dbReference>
<evidence type="ECO:0000313" key="3">
    <source>
        <dbReference type="EMBL" id="TWT86326.1"/>
    </source>
</evidence>
<comment type="caution">
    <text evidence="3">The sequence shown here is derived from an EMBL/GenBank/DDBJ whole genome shotgun (WGS) entry which is preliminary data.</text>
</comment>